<dbReference type="Pfam" id="PF00149">
    <property type="entry name" value="Metallophos"/>
    <property type="match status" value="1"/>
</dbReference>
<dbReference type="AlphaFoldDB" id="A0A6A6EB23"/>
<dbReference type="InterPro" id="IPR050126">
    <property type="entry name" value="Ap4A_hydrolase"/>
</dbReference>
<sequence>MAHNHEAPYYAASAPANPLTSLPDNSKTPSSLPPSTPPSSSFSLTRHQSNLAQQNQTTNTRGGVAATTRLRSSTKPGQSPDSTTFTDAANPNSRHRDTRAFQQSMSFPGDIKTPHRPLIDLIPNDNLYVSDEDEAFYAKEEDHFIHPHWKAMIHRTSNRVPRRVQRYFVIYFVLLVITWVAWKSYLGPRWEHDRQELREMEETPSAVFGSNVRPAFKDLVQVKSMDEKHLPGKHGKRLVIVGDVHGCKEELEALLKKVDFNQENDHLILTGDMVAKGPDSPGVIDLAQKYSASCVRGNHEDRLLLSVAETRSHHQPLPGPEESTDRSSDFLGEESFSHGDYKIRKLAEQFSDSQIEYMQQCPVILKVGQVEGMGEVLVVHAGLVPGVPLERQDPFQCMNMRTIDLKTRLPSADRDGTPWEKFWNHQQNKLEAKDRSTVVYGHDSKRGKNILEYSKGLDSGCVNGGKLTAMVVEKGKSRLGSEVGEFEKGIKASEEFPDVVPATQSACMADTGVVNAG</sequence>
<feature type="compositionally biased region" description="Low complexity" evidence="1">
    <location>
        <begin position="7"/>
        <end position="16"/>
    </location>
</feature>
<organism evidence="4 5">
    <name type="scientific">Zopfia rhizophila CBS 207.26</name>
    <dbReference type="NCBI Taxonomy" id="1314779"/>
    <lineage>
        <taxon>Eukaryota</taxon>
        <taxon>Fungi</taxon>
        <taxon>Dikarya</taxon>
        <taxon>Ascomycota</taxon>
        <taxon>Pezizomycotina</taxon>
        <taxon>Dothideomycetes</taxon>
        <taxon>Dothideomycetes incertae sedis</taxon>
        <taxon>Zopfiaceae</taxon>
        <taxon>Zopfia</taxon>
    </lineage>
</organism>
<dbReference type="GO" id="GO:0005737">
    <property type="term" value="C:cytoplasm"/>
    <property type="evidence" value="ECO:0007669"/>
    <property type="project" value="TreeGrafter"/>
</dbReference>
<dbReference type="PANTHER" id="PTHR42850:SF4">
    <property type="entry name" value="ZINC-DEPENDENT ENDOPOLYPHOSPHATASE"/>
    <property type="match status" value="1"/>
</dbReference>
<dbReference type="InterPro" id="IPR029052">
    <property type="entry name" value="Metallo-depent_PP-like"/>
</dbReference>
<dbReference type="InterPro" id="IPR004843">
    <property type="entry name" value="Calcineurin-like_PHP"/>
</dbReference>
<name>A0A6A6EB23_9PEZI</name>
<keyword evidence="2" id="KW-0812">Transmembrane</keyword>
<dbReference type="Gene3D" id="3.60.21.10">
    <property type="match status" value="1"/>
</dbReference>
<feature type="transmembrane region" description="Helical" evidence="2">
    <location>
        <begin position="164"/>
        <end position="182"/>
    </location>
</feature>
<proteinExistence type="predicted"/>
<keyword evidence="5" id="KW-1185">Reference proteome</keyword>
<feature type="compositionally biased region" description="Polar residues" evidence="1">
    <location>
        <begin position="69"/>
        <end position="92"/>
    </location>
</feature>
<protein>
    <submittedName>
        <fullName evidence="4">Metallo-dependent phosphatase</fullName>
    </submittedName>
</protein>
<evidence type="ECO:0000313" key="4">
    <source>
        <dbReference type="EMBL" id="KAF2187340.1"/>
    </source>
</evidence>
<feature type="domain" description="Calcineurin-like phosphoesterase" evidence="3">
    <location>
        <begin position="237"/>
        <end position="446"/>
    </location>
</feature>
<evidence type="ECO:0000313" key="5">
    <source>
        <dbReference type="Proteomes" id="UP000800200"/>
    </source>
</evidence>
<reference evidence="4" key="1">
    <citation type="journal article" date="2020" name="Stud. Mycol.">
        <title>101 Dothideomycetes genomes: a test case for predicting lifestyles and emergence of pathogens.</title>
        <authorList>
            <person name="Haridas S."/>
            <person name="Albert R."/>
            <person name="Binder M."/>
            <person name="Bloem J."/>
            <person name="Labutti K."/>
            <person name="Salamov A."/>
            <person name="Andreopoulos B."/>
            <person name="Baker S."/>
            <person name="Barry K."/>
            <person name="Bills G."/>
            <person name="Bluhm B."/>
            <person name="Cannon C."/>
            <person name="Castanera R."/>
            <person name="Culley D."/>
            <person name="Daum C."/>
            <person name="Ezra D."/>
            <person name="Gonzalez J."/>
            <person name="Henrissat B."/>
            <person name="Kuo A."/>
            <person name="Liang C."/>
            <person name="Lipzen A."/>
            <person name="Lutzoni F."/>
            <person name="Magnuson J."/>
            <person name="Mondo S."/>
            <person name="Nolan M."/>
            <person name="Ohm R."/>
            <person name="Pangilinan J."/>
            <person name="Park H.-J."/>
            <person name="Ramirez L."/>
            <person name="Alfaro M."/>
            <person name="Sun H."/>
            <person name="Tritt A."/>
            <person name="Yoshinaga Y."/>
            <person name="Zwiers L.-H."/>
            <person name="Turgeon B."/>
            <person name="Goodwin S."/>
            <person name="Spatafora J."/>
            <person name="Crous P."/>
            <person name="Grigoriev I."/>
        </authorList>
    </citation>
    <scope>NUCLEOTIDE SEQUENCE</scope>
    <source>
        <strain evidence="4">CBS 207.26</strain>
    </source>
</reference>
<dbReference type="GO" id="GO:0016791">
    <property type="term" value="F:phosphatase activity"/>
    <property type="evidence" value="ECO:0007669"/>
    <property type="project" value="TreeGrafter"/>
</dbReference>
<dbReference type="OrthoDB" id="10267127at2759"/>
<keyword evidence="2" id="KW-1133">Transmembrane helix</keyword>
<evidence type="ECO:0000256" key="1">
    <source>
        <dbReference type="SAM" id="MobiDB-lite"/>
    </source>
</evidence>
<dbReference type="CDD" id="cd00144">
    <property type="entry name" value="MPP_PPP_family"/>
    <property type="match status" value="1"/>
</dbReference>
<evidence type="ECO:0000256" key="2">
    <source>
        <dbReference type="SAM" id="Phobius"/>
    </source>
</evidence>
<dbReference type="EMBL" id="ML994627">
    <property type="protein sequence ID" value="KAF2187340.1"/>
    <property type="molecule type" value="Genomic_DNA"/>
</dbReference>
<keyword evidence="2" id="KW-0472">Membrane</keyword>
<dbReference type="SUPFAM" id="SSF56300">
    <property type="entry name" value="Metallo-dependent phosphatases"/>
    <property type="match status" value="1"/>
</dbReference>
<dbReference type="Proteomes" id="UP000800200">
    <property type="component" value="Unassembled WGS sequence"/>
</dbReference>
<evidence type="ECO:0000259" key="3">
    <source>
        <dbReference type="Pfam" id="PF00149"/>
    </source>
</evidence>
<dbReference type="PANTHER" id="PTHR42850">
    <property type="entry name" value="METALLOPHOSPHOESTERASE"/>
    <property type="match status" value="1"/>
</dbReference>
<gene>
    <name evidence="4" type="ORF">K469DRAFT_749142</name>
</gene>
<accession>A0A6A6EB23</accession>
<feature type="region of interest" description="Disordered" evidence="1">
    <location>
        <begin position="1"/>
        <end position="96"/>
    </location>
</feature>
<feature type="compositionally biased region" description="Polar residues" evidence="1">
    <location>
        <begin position="46"/>
        <end position="61"/>
    </location>
</feature>
<dbReference type="GO" id="GO:0000298">
    <property type="term" value="F:endopolyphosphatase activity"/>
    <property type="evidence" value="ECO:0007669"/>
    <property type="project" value="TreeGrafter"/>
</dbReference>
<dbReference type="GO" id="GO:0006798">
    <property type="term" value="P:polyphosphate catabolic process"/>
    <property type="evidence" value="ECO:0007669"/>
    <property type="project" value="TreeGrafter"/>
</dbReference>